<keyword evidence="1" id="KW-0812">Transmembrane</keyword>
<comment type="caution">
    <text evidence="2">The sequence shown here is derived from an EMBL/GenBank/DDBJ whole genome shotgun (WGS) entry which is preliminary data.</text>
</comment>
<feature type="transmembrane region" description="Helical" evidence="1">
    <location>
        <begin position="48"/>
        <end position="65"/>
    </location>
</feature>
<gene>
    <name evidence="2" type="ORF">A2406_00525</name>
</gene>
<protein>
    <submittedName>
        <fullName evidence="2">Uncharacterized protein</fullName>
    </submittedName>
</protein>
<dbReference type="Proteomes" id="UP000177626">
    <property type="component" value="Unassembled WGS sequence"/>
</dbReference>
<dbReference type="EMBL" id="MHKQ01000016">
    <property type="protein sequence ID" value="OGY93828.1"/>
    <property type="molecule type" value="Genomic_DNA"/>
</dbReference>
<keyword evidence="1" id="KW-1133">Transmembrane helix</keyword>
<keyword evidence="1" id="KW-0472">Membrane</keyword>
<accession>A0A1G2BXK8</accession>
<organism evidence="2 3">
    <name type="scientific">Candidatus Komeilibacteria bacterium RIFOXYC1_FULL_37_11</name>
    <dbReference type="NCBI Taxonomy" id="1798555"/>
    <lineage>
        <taxon>Bacteria</taxon>
        <taxon>Candidatus Komeiliibacteriota</taxon>
    </lineage>
</organism>
<feature type="transmembrane region" description="Helical" evidence="1">
    <location>
        <begin position="6"/>
        <end position="27"/>
    </location>
</feature>
<name>A0A1G2BXK8_9BACT</name>
<sequence>MSFGNFFGGLLIAAIGFVIVWKADWLLNNLGRIDWADRHLGSEGGTRLMYKLIGIVIIFGGFLQATNLGEAFAKWIATSIFGAKIS</sequence>
<proteinExistence type="predicted"/>
<evidence type="ECO:0000256" key="1">
    <source>
        <dbReference type="SAM" id="Phobius"/>
    </source>
</evidence>
<dbReference type="AlphaFoldDB" id="A0A1G2BXK8"/>
<evidence type="ECO:0000313" key="2">
    <source>
        <dbReference type="EMBL" id="OGY93828.1"/>
    </source>
</evidence>
<evidence type="ECO:0000313" key="3">
    <source>
        <dbReference type="Proteomes" id="UP000177626"/>
    </source>
</evidence>
<reference evidence="2 3" key="1">
    <citation type="journal article" date="2016" name="Nat. Commun.">
        <title>Thousands of microbial genomes shed light on interconnected biogeochemical processes in an aquifer system.</title>
        <authorList>
            <person name="Anantharaman K."/>
            <person name="Brown C.T."/>
            <person name="Hug L.A."/>
            <person name="Sharon I."/>
            <person name="Castelle C.J."/>
            <person name="Probst A.J."/>
            <person name="Thomas B.C."/>
            <person name="Singh A."/>
            <person name="Wilkins M.J."/>
            <person name="Karaoz U."/>
            <person name="Brodie E.L."/>
            <person name="Williams K.H."/>
            <person name="Hubbard S.S."/>
            <person name="Banfield J.F."/>
        </authorList>
    </citation>
    <scope>NUCLEOTIDE SEQUENCE [LARGE SCALE GENOMIC DNA]</scope>
</reference>